<protein>
    <submittedName>
        <fullName evidence="5">SpoIIE family protein phosphatase</fullName>
    </submittedName>
</protein>
<dbReference type="InterPro" id="IPR001932">
    <property type="entry name" value="PPM-type_phosphatase-like_dom"/>
</dbReference>
<reference evidence="5 6" key="1">
    <citation type="submission" date="2020-02" db="EMBL/GenBank/DDBJ databases">
        <title>The whole genome sequence of CPCC 205119.</title>
        <authorList>
            <person name="Jiang Z."/>
        </authorList>
    </citation>
    <scope>NUCLEOTIDE SEQUENCE [LARGE SCALE GENOMIC DNA]</scope>
    <source>
        <strain evidence="5 6">CPCC 205119</strain>
    </source>
</reference>
<dbReference type="InterPro" id="IPR052016">
    <property type="entry name" value="Bact_Sigma-Reg"/>
</dbReference>
<proteinExistence type="predicted"/>
<dbReference type="Pfam" id="PF13185">
    <property type="entry name" value="GAF_2"/>
    <property type="match status" value="1"/>
</dbReference>
<keyword evidence="6" id="KW-1185">Reference proteome</keyword>
<evidence type="ECO:0000256" key="1">
    <source>
        <dbReference type="ARBA" id="ARBA00022801"/>
    </source>
</evidence>
<evidence type="ECO:0000256" key="2">
    <source>
        <dbReference type="SAM" id="MobiDB-lite"/>
    </source>
</evidence>
<dbReference type="SUPFAM" id="SSF55781">
    <property type="entry name" value="GAF domain-like"/>
    <property type="match status" value="2"/>
</dbReference>
<feature type="region of interest" description="Disordered" evidence="2">
    <location>
        <begin position="607"/>
        <end position="632"/>
    </location>
</feature>
<dbReference type="PANTHER" id="PTHR43156:SF2">
    <property type="entry name" value="STAGE II SPORULATION PROTEIN E"/>
    <property type="match status" value="1"/>
</dbReference>
<evidence type="ECO:0000313" key="6">
    <source>
        <dbReference type="Proteomes" id="UP000470470"/>
    </source>
</evidence>
<name>A0A7K3WJW0_9ACTN</name>
<dbReference type="Pfam" id="PF07228">
    <property type="entry name" value="SpoIIE"/>
    <property type="match status" value="1"/>
</dbReference>
<dbReference type="InterPro" id="IPR029016">
    <property type="entry name" value="GAF-like_dom_sf"/>
</dbReference>
<dbReference type="InterPro" id="IPR003018">
    <property type="entry name" value="GAF"/>
</dbReference>
<dbReference type="InterPro" id="IPR036457">
    <property type="entry name" value="PPM-type-like_dom_sf"/>
</dbReference>
<dbReference type="GO" id="GO:0016791">
    <property type="term" value="F:phosphatase activity"/>
    <property type="evidence" value="ECO:0007669"/>
    <property type="project" value="TreeGrafter"/>
</dbReference>
<dbReference type="RefSeq" id="WP_152729188.1">
    <property type="nucleotide sequence ID" value="NZ_JAABOZ010000003.1"/>
</dbReference>
<sequence length="632" mass="66578">MICTVQELPVVVDPVRSAGRLAAVRRSGLLDSAPEESFDRLTELTRELLGVTACMITVVDGERSWWKSHPGLPPLPGTPPETSVEDSFCRHVIALDDALVLDDSSADERTRDSPLTGQLGVRGYAGFPVRTPDGQVLGSFAALDTAPRAWSAADLRVLGTLAGVVSTEVALRESLRAAEVQRARAEVVARAGELLSAGLEQSAVLTAVGRLAVPALGDVSVVYQARRDGRVVPVSVRHRHPSRQALFAASETAAVLSTEDPSGPGRVAATGLSELVATADDGRRSADAPRPGTTGHGGEGLRDAMVALGAVSHLSVPLSVRGEPPLGVLTVVRTAGGDPYTEDDVRLVEAIAASVSPALDNARQFATQRDFAARLQEALLTPPPAPDHLNVVVRYAPAEQEAQIGGDWYDAFVQPDGSTMLVIGDVAGHDSSAAVVMGQLRGLIRAIGYDSDAGPAEVLARSDVAATGLRVDAYATVLVARIEQVPGDLTTRRLLWSNAGHPPPVLLDTAGEMTVLERRPSPMLGVAPGAARTDHELQLTDGETLLLYTDGLVERRHVSWEDSLDLLRAALAGAAQLPLDVLADRLLQRMRPEAGEDDVALIAVRPYDQTRPPPAPSGPATIPLTSVPRPGR</sequence>
<feature type="region of interest" description="Disordered" evidence="2">
    <location>
        <begin position="279"/>
        <end position="300"/>
    </location>
</feature>
<evidence type="ECO:0000259" key="4">
    <source>
        <dbReference type="SMART" id="SM00331"/>
    </source>
</evidence>
<dbReference type="SMART" id="SM00331">
    <property type="entry name" value="PP2C_SIG"/>
    <property type="match status" value="1"/>
</dbReference>
<dbReference type="PANTHER" id="PTHR43156">
    <property type="entry name" value="STAGE II SPORULATION PROTEIN E-RELATED"/>
    <property type="match status" value="1"/>
</dbReference>
<accession>A0A7K3WJW0</accession>
<dbReference type="Gene3D" id="3.30.450.40">
    <property type="match status" value="2"/>
</dbReference>
<dbReference type="Pfam" id="PF01590">
    <property type="entry name" value="GAF"/>
    <property type="match status" value="1"/>
</dbReference>
<comment type="caution">
    <text evidence="5">The sequence shown here is derived from an EMBL/GenBank/DDBJ whole genome shotgun (WGS) entry which is preliminary data.</text>
</comment>
<feature type="domain" description="GAF" evidence="3">
    <location>
        <begin position="33"/>
        <end position="179"/>
    </location>
</feature>
<dbReference type="SUPFAM" id="SSF81606">
    <property type="entry name" value="PP2C-like"/>
    <property type="match status" value="1"/>
</dbReference>
<dbReference type="Gene3D" id="3.60.40.10">
    <property type="entry name" value="PPM-type phosphatase domain"/>
    <property type="match status" value="1"/>
</dbReference>
<keyword evidence="1" id="KW-0378">Hydrolase</keyword>
<gene>
    <name evidence="5" type="ORF">G1H19_18665</name>
</gene>
<organism evidence="5 6">
    <name type="scientific">Goekera deserti</name>
    <dbReference type="NCBI Taxonomy" id="2497753"/>
    <lineage>
        <taxon>Bacteria</taxon>
        <taxon>Bacillati</taxon>
        <taxon>Actinomycetota</taxon>
        <taxon>Actinomycetes</taxon>
        <taxon>Geodermatophilales</taxon>
        <taxon>Geodermatophilaceae</taxon>
        <taxon>Goekera</taxon>
    </lineage>
</organism>
<evidence type="ECO:0000259" key="3">
    <source>
        <dbReference type="SMART" id="SM00065"/>
    </source>
</evidence>
<dbReference type="Proteomes" id="UP000470470">
    <property type="component" value="Unassembled WGS sequence"/>
</dbReference>
<evidence type="ECO:0000313" key="5">
    <source>
        <dbReference type="EMBL" id="NEL56000.1"/>
    </source>
</evidence>
<feature type="domain" description="PPM-type phosphatase" evidence="4">
    <location>
        <begin position="389"/>
        <end position="606"/>
    </location>
</feature>
<dbReference type="EMBL" id="JAAGWK010000028">
    <property type="protein sequence ID" value="NEL56000.1"/>
    <property type="molecule type" value="Genomic_DNA"/>
</dbReference>
<feature type="domain" description="GAF" evidence="3">
    <location>
        <begin position="196"/>
        <end position="369"/>
    </location>
</feature>
<dbReference type="AlphaFoldDB" id="A0A7K3WJW0"/>
<dbReference type="SMART" id="SM00065">
    <property type="entry name" value="GAF"/>
    <property type="match status" value="2"/>
</dbReference>